<reference evidence="1 2" key="1">
    <citation type="submission" date="2019-03" db="EMBL/GenBank/DDBJ databases">
        <title>Single cell metagenomics reveals metabolic interactions within the superorganism composed of flagellate Streblomastix strix and complex community of Bacteroidetes bacteria on its surface.</title>
        <authorList>
            <person name="Treitli S.C."/>
            <person name="Kolisko M."/>
            <person name="Husnik F."/>
            <person name="Keeling P."/>
            <person name="Hampl V."/>
        </authorList>
    </citation>
    <scope>NUCLEOTIDE SEQUENCE [LARGE SCALE GENOMIC DNA]</scope>
    <source>
        <strain evidence="1">ST1C</strain>
    </source>
</reference>
<comment type="caution">
    <text evidence="1">The sequence shown here is derived from an EMBL/GenBank/DDBJ whole genome shotgun (WGS) entry which is preliminary data.</text>
</comment>
<dbReference type="Proteomes" id="UP000324800">
    <property type="component" value="Unassembled WGS sequence"/>
</dbReference>
<accession>A0A5J4VRH6</accession>
<evidence type="ECO:0000313" key="2">
    <source>
        <dbReference type="Proteomes" id="UP000324800"/>
    </source>
</evidence>
<proteinExistence type="predicted"/>
<sequence>MYDKMLSWELTVDKTTTKLKFLIDFCNFIIDDIDSIALFDKRLGFESFACTMMSKRQEGISQHNDTKSQHYKQILNSAFGEERQNNSKFDKISITNARLASIKQLKQDLKAIRKTNDDLYNSKGEVIQEAIHMGRESPKQFQCNKPLQDALFTLDNRKFWVHFCNMDTDSRYLAIAGSQIESYKQGFKMASME</sequence>
<gene>
    <name evidence="1" type="ORF">EZS28_019224</name>
</gene>
<dbReference type="EMBL" id="SNRW01005351">
    <property type="protein sequence ID" value="KAA6385248.1"/>
    <property type="molecule type" value="Genomic_DNA"/>
</dbReference>
<dbReference type="AlphaFoldDB" id="A0A5J4VRH6"/>
<organism evidence="1 2">
    <name type="scientific">Streblomastix strix</name>
    <dbReference type="NCBI Taxonomy" id="222440"/>
    <lineage>
        <taxon>Eukaryota</taxon>
        <taxon>Metamonada</taxon>
        <taxon>Preaxostyla</taxon>
        <taxon>Oxymonadida</taxon>
        <taxon>Streblomastigidae</taxon>
        <taxon>Streblomastix</taxon>
    </lineage>
</organism>
<name>A0A5J4VRH6_9EUKA</name>
<protein>
    <submittedName>
        <fullName evidence="1">Uncharacterized protein</fullName>
    </submittedName>
</protein>
<dbReference type="OrthoDB" id="2157854at2759"/>
<evidence type="ECO:0000313" key="1">
    <source>
        <dbReference type="EMBL" id="KAA6385248.1"/>
    </source>
</evidence>